<name>A0A382CWS1_9ZZZZ</name>
<proteinExistence type="predicted"/>
<dbReference type="EMBL" id="UINC01036508">
    <property type="protein sequence ID" value="SVB30588.1"/>
    <property type="molecule type" value="Genomic_DNA"/>
</dbReference>
<protein>
    <submittedName>
        <fullName evidence="1">Uncharacterized protein</fullName>
    </submittedName>
</protein>
<feature type="non-terminal residue" evidence="1">
    <location>
        <position position="95"/>
    </location>
</feature>
<sequence>MRDAPTGCGLEFPFCPKEEIKCCSTSNHPFFLAKWKYVEIKKKKQIGNQEGNVIVKQPIRDEVTGKPTGKLVYWNLCPNRFASTTRPKVLKDIYD</sequence>
<reference evidence="1" key="1">
    <citation type="submission" date="2018-05" db="EMBL/GenBank/DDBJ databases">
        <authorList>
            <person name="Lanie J.A."/>
            <person name="Ng W.-L."/>
            <person name="Kazmierczak K.M."/>
            <person name="Andrzejewski T.M."/>
            <person name="Davidsen T.M."/>
            <person name="Wayne K.J."/>
            <person name="Tettelin H."/>
            <person name="Glass J.I."/>
            <person name="Rusch D."/>
            <person name="Podicherti R."/>
            <person name="Tsui H.-C.T."/>
            <person name="Winkler M.E."/>
        </authorList>
    </citation>
    <scope>NUCLEOTIDE SEQUENCE</scope>
</reference>
<dbReference type="AlphaFoldDB" id="A0A382CWS1"/>
<organism evidence="1">
    <name type="scientific">marine metagenome</name>
    <dbReference type="NCBI Taxonomy" id="408172"/>
    <lineage>
        <taxon>unclassified sequences</taxon>
        <taxon>metagenomes</taxon>
        <taxon>ecological metagenomes</taxon>
    </lineage>
</organism>
<evidence type="ECO:0000313" key="1">
    <source>
        <dbReference type="EMBL" id="SVB30588.1"/>
    </source>
</evidence>
<gene>
    <name evidence="1" type="ORF">METZ01_LOCUS183442</name>
</gene>
<accession>A0A382CWS1</accession>